<proteinExistence type="predicted"/>
<gene>
    <name evidence="1" type="ORF">M6B38_369230</name>
</gene>
<name>A0AAX6GDJ2_IRIPA</name>
<dbReference type="EMBL" id="JANAVB010020599">
    <property type="protein sequence ID" value="KAJ6826810.1"/>
    <property type="molecule type" value="Genomic_DNA"/>
</dbReference>
<protein>
    <submittedName>
        <fullName evidence="1">Uncharacterized protein</fullName>
    </submittedName>
</protein>
<reference evidence="1" key="2">
    <citation type="submission" date="2023-04" db="EMBL/GenBank/DDBJ databases">
        <authorList>
            <person name="Bruccoleri R.E."/>
            <person name="Oakeley E.J."/>
            <person name="Faust A.-M."/>
            <person name="Dessus-Babus S."/>
            <person name="Altorfer M."/>
            <person name="Burckhardt D."/>
            <person name="Oertli M."/>
            <person name="Naumann U."/>
            <person name="Petersen F."/>
            <person name="Wong J."/>
        </authorList>
    </citation>
    <scope>NUCLEOTIDE SEQUENCE</scope>
    <source>
        <strain evidence="1">GSM-AAB239-AS_SAM_17_03QT</strain>
        <tissue evidence="1">Leaf</tissue>
    </source>
</reference>
<sequence>MGKKNGLREEERRSERGEWAYRGARRRVRSCTAWLRPLSRRRGQVRTCGARRGAAAGSRWSSAAGARGSRPDLAAKVRLGEAMARSGGSRHGLPGTRLRRESFVCQW</sequence>
<reference evidence="1" key="1">
    <citation type="journal article" date="2023" name="GigaByte">
        <title>Genome assembly of the bearded iris, Iris pallida Lam.</title>
        <authorList>
            <person name="Bruccoleri R.E."/>
            <person name="Oakeley E.J."/>
            <person name="Faust A.M.E."/>
            <person name="Altorfer M."/>
            <person name="Dessus-Babus S."/>
            <person name="Burckhardt D."/>
            <person name="Oertli M."/>
            <person name="Naumann U."/>
            <person name="Petersen F."/>
            <person name="Wong J."/>
        </authorList>
    </citation>
    <scope>NUCLEOTIDE SEQUENCE</scope>
    <source>
        <strain evidence="1">GSM-AAB239-AS_SAM_17_03QT</strain>
    </source>
</reference>
<evidence type="ECO:0000313" key="1">
    <source>
        <dbReference type="EMBL" id="KAJ6826810.1"/>
    </source>
</evidence>
<comment type="caution">
    <text evidence="1">The sequence shown here is derived from an EMBL/GenBank/DDBJ whole genome shotgun (WGS) entry which is preliminary data.</text>
</comment>
<organism evidence="1 2">
    <name type="scientific">Iris pallida</name>
    <name type="common">Sweet iris</name>
    <dbReference type="NCBI Taxonomy" id="29817"/>
    <lineage>
        <taxon>Eukaryota</taxon>
        <taxon>Viridiplantae</taxon>
        <taxon>Streptophyta</taxon>
        <taxon>Embryophyta</taxon>
        <taxon>Tracheophyta</taxon>
        <taxon>Spermatophyta</taxon>
        <taxon>Magnoliopsida</taxon>
        <taxon>Liliopsida</taxon>
        <taxon>Asparagales</taxon>
        <taxon>Iridaceae</taxon>
        <taxon>Iridoideae</taxon>
        <taxon>Irideae</taxon>
        <taxon>Iris</taxon>
    </lineage>
</organism>
<dbReference type="AlphaFoldDB" id="A0AAX6GDJ2"/>
<dbReference type="Proteomes" id="UP001140949">
    <property type="component" value="Unassembled WGS sequence"/>
</dbReference>
<keyword evidence="2" id="KW-1185">Reference proteome</keyword>
<evidence type="ECO:0000313" key="2">
    <source>
        <dbReference type="Proteomes" id="UP001140949"/>
    </source>
</evidence>
<accession>A0AAX6GDJ2</accession>